<protein>
    <submittedName>
        <fullName evidence="1">Nucleoporin-related</fullName>
    </submittedName>
</protein>
<comment type="caution">
    <text evidence="1">The sequence shown here is derived from an EMBL/GenBank/DDBJ whole genome shotgun (WGS) entry which is preliminary data.</text>
</comment>
<dbReference type="EMBL" id="JBFOLJ010000010">
    <property type="protein sequence ID" value="KAL2500716.1"/>
    <property type="molecule type" value="Genomic_DNA"/>
</dbReference>
<keyword evidence="2" id="KW-1185">Reference proteome</keyword>
<reference evidence="2" key="1">
    <citation type="submission" date="2024-07" db="EMBL/GenBank/DDBJ databases">
        <title>Two chromosome-level genome assemblies of Korean endemic species Abeliophyllum distichum and Forsythia ovata (Oleaceae).</title>
        <authorList>
            <person name="Jang H."/>
        </authorList>
    </citation>
    <scope>NUCLEOTIDE SEQUENCE [LARGE SCALE GENOMIC DNA]</scope>
</reference>
<dbReference type="PANTHER" id="PTHR33416:SF18">
    <property type="entry name" value="NUCLEOPORIN-LIKE PROTEIN"/>
    <property type="match status" value="1"/>
</dbReference>
<proteinExistence type="predicted"/>
<evidence type="ECO:0000313" key="2">
    <source>
        <dbReference type="Proteomes" id="UP001604277"/>
    </source>
</evidence>
<sequence length="339" mass="37761">MEKGNIRRVAECLMAVKIDRMPELTANAEDSVKGSSSSLLFRYAERGGPSEVADGLKRVSECNEFGQVKEKNSSDGIDFSRFEQLLKGKTFSREEINHLLEILNSRADVEGEKKKLGGGDAEQIMLTQEIPRIPVEEKQQDSDRPIIGTSIQKPDKDVDRLIIGTSLQKADVSDSIGASPVDIAQAYMGSRTSERGHDPYSLMSKSKRAQPLNDEFVTKPFMPPPSPKPSICWPGAEVHEGRGYVTPQNQRGRYGHLDFPRTPYSRTIASKSRIKLQTDSRFQNRSSTPFQQSQTSIYGQEKIGGDAVDSYGSVGPIRRIRNKFASEVRPRGSIFHELI</sequence>
<dbReference type="Proteomes" id="UP001604277">
    <property type="component" value="Unassembled WGS sequence"/>
</dbReference>
<dbReference type="PANTHER" id="PTHR33416">
    <property type="entry name" value="NUCLEAR PORE COMPLEX PROTEIN NUP1"/>
    <property type="match status" value="1"/>
</dbReference>
<accession>A0ABD1SJR4</accession>
<evidence type="ECO:0000313" key="1">
    <source>
        <dbReference type="EMBL" id="KAL2500716.1"/>
    </source>
</evidence>
<dbReference type="AlphaFoldDB" id="A0ABD1SJR4"/>
<gene>
    <name evidence="1" type="ORF">Fot_34564</name>
</gene>
<organism evidence="1 2">
    <name type="scientific">Forsythia ovata</name>
    <dbReference type="NCBI Taxonomy" id="205694"/>
    <lineage>
        <taxon>Eukaryota</taxon>
        <taxon>Viridiplantae</taxon>
        <taxon>Streptophyta</taxon>
        <taxon>Embryophyta</taxon>
        <taxon>Tracheophyta</taxon>
        <taxon>Spermatophyta</taxon>
        <taxon>Magnoliopsida</taxon>
        <taxon>eudicotyledons</taxon>
        <taxon>Gunneridae</taxon>
        <taxon>Pentapetalae</taxon>
        <taxon>asterids</taxon>
        <taxon>lamiids</taxon>
        <taxon>Lamiales</taxon>
        <taxon>Oleaceae</taxon>
        <taxon>Forsythieae</taxon>
        <taxon>Forsythia</taxon>
    </lineage>
</organism>
<name>A0ABD1SJR4_9LAMI</name>